<keyword evidence="2" id="KW-0175">Coiled coil</keyword>
<keyword evidence="1 4" id="KW-0560">Oxidoreductase</keyword>
<dbReference type="PIRSF" id="PIRSF006549">
    <property type="entry name" value="PDH_arog_dh_reg"/>
    <property type="match status" value="1"/>
</dbReference>
<dbReference type="PROSITE" id="PS51176">
    <property type="entry name" value="PDH_ADH"/>
    <property type="match status" value="1"/>
</dbReference>
<dbReference type="PANTHER" id="PTHR21363:SF0">
    <property type="entry name" value="PREPHENATE DEHYDROGENASE [NADP(+)]"/>
    <property type="match status" value="1"/>
</dbReference>
<dbReference type="NCBIfam" id="NF006408">
    <property type="entry name" value="PRK08655.1-2"/>
    <property type="match status" value="1"/>
</dbReference>
<dbReference type="EMBL" id="CP002278">
    <property type="protein sequence ID" value="ADP77421.1"/>
    <property type="molecule type" value="Genomic_DNA"/>
</dbReference>
<evidence type="ECO:0000259" key="3">
    <source>
        <dbReference type="PROSITE" id="PS51176"/>
    </source>
</evidence>
<feature type="domain" description="Prephenate/arogenate dehydrogenase" evidence="3">
    <location>
        <begin position="4"/>
        <end position="283"/>
    </location>
</feature>
<dbReference type="GO" id="GO:0006571">
    <property type="term" value="P:tyrosine biosynthetic process"/>
    <property type="evidence" value="ECO:0007669"/>
    <property type="project" value="InterPro"/>
</dbReference>
<dbReference type="Pfam" id="PF20463">
    <property type="entry name" value="PDH_C"/>
    <property type="match status" value="1"/>
</dbReference>
<evidence type="ECO:0000313" key="5">
    <source>
        <dbReference type="Proteomes" id="UP000002315"/>
    </source>
</evidence>
<dbReference type="InterPro" id="IPR003099">
    <property type="entry name" value="Prephen_DH"/>
</dbReference>
<dbReference type="PANTHER" id="PTHR21363">
    <property type="entry name" value="PREPHENATE DEHYDROGENASE"/>
    <property type="match status" value="1"/>
</dbReference>
<dbReference type="SUPFAM" id="SSF48179">
    <property type="entry name" value="6-phosphogluconate dehydrogenase C-terminal domain-like"/>
    <property type="match status" value="1"/>
</dbReference>
<gene>
    <name evidence="4" type="ordered locus">Mfer_0622</name>
</gene>
<dbReference type="InterPro" id="IPR008299">
    <property type="entry name" value="Prep_DH/arog_DH"/>
</dbReference>
<dbReference type="HOGENOM" id="CLU_036672_1_0_2"/>
<evidence type="ECO:0000256" key="2">
    <source>
        <dbReference type="SAM" id="Coils"/>
    </source>
</evidence>
<dbReference type="InterPro" id="IPR005121">
    <property type="entry name" value="Fdx_antiC-bd"/>
</dbReference>
<dbReference type="OrthoDB" id="24743at2157"/>
<organism evidence="4 5">
    <name type="scientific">Methanothermus fervidus (strain ATCC 43054 / DSM 2088 / JCM 10308 / V24 S)</name>
    <dbReference type="NCBI Taxonomy" id="523846"/>
    <lineage>
        <taxon>Archaea</taxon>
        <taxon>Methanobacteriati</taxon>
        <taxon>Methanobacteriota</taxon>
        <taxon>Methanomada group</taxon>
        <taxon>Methanobacteria</taxon>
        <taxon>Methanobacteriales</taxon>
        <taxon>Methanothermaceae</taxon>
        <taxon>Methanothermus</taxon>
    </lineage>
</organism>
<dbReference type="Gene3D" id="1.10.3660.10">
    <property type="entry name" value="6-phosphogluconate dehydrogenase C-terminal like domain"/>
    <property type="match status" value="1"/>
</dbReference>
<dbReference type="EC" id="1.3.1.12" evidence="4"/>
<accession>E3GYN9</accession>
<dbReference type="InterPro" id="IPR036291">
    <property type="entry name" value="NAD(P)-bd_dom_sf"/>
</dbReference>
<dbReference type="AlphaFoldDB" id="E3GYN9"/>
<dbReference type="GO" id="GO:0008977">
    <property type="term" value="F:prephenate dehydrogenase (NAD+) activity"/>
    <property type="evidence" value="ECO:0007669"/>
    <property type="project" value="UniProtKB-EC"/>
</dbReference>
<dbReference type="SMART" id="SM00896">
    <property type="entry name" value="FDX-ACB"/>
    <property type="match status" value="1"/>
</dbReference>
<dbReference type="GO" id="GO:0070403">
    <property type="term" value="F:NAD+ binding"/>
    <property type="evidence" value="ECO:0007669"/>
    <property type="project" value="InterPro"/>
</dbReference>
<sequence length="437" mass="49423">MKNKKVAVIGGSRGLGKWIAKFLKKEGFKVTITSRDHEYGRKVAKKMGVKYCENNIDAAKSSDIVIVSVPIASTVKVIKEIAPHLRKGSLLLDVTSIKEKPAKAMEKYVPNYVEVLPTHPMFGPRITSLDGQVVILTPIRKSKCLNKVINFLKEKKARVIVTTPKKHDKMMSVIQVLTHFAYICIASTIEKLKINIKESRKFASPIYNLMVDTIARIVAQNPHLTFSIQHENKEGEKVRKLFIDIAKKMNNIIENNEKEKFIEEVRKAAKNLDDIESALGRSDKAIAALNEEIKKLKKSVGKEVGLKHIYSGKVHVGILKEVSPDFVVLKSRKMTLKLKTSNIRILNKKELQKWKIKKFGTKKFDISVIFPEKCDPNVIAKVVENEEGVISAKIIDVYKGEQIPQGMVSITIRFEVLDKKYYQNVKKLLEGLGAKIR</sequence>
<dbReference type="GO" id="GO:0004665">
    <property type="term" value="F:prephenate dehydrogenase (NADP+) activity"/>
    <property type="evidence" value="ECO:0007669"/>
    <property type="project" value="InterPro"/>
</dbReference>
<dbReference type="Gene3D" id="3.30.70.380">
    <property type="entry name" value="Ferrodoxin-fold anticodon-binding domain"/>
    <property type="match status" value="1"/>
</dbReference>
<dbReference type="InterPro" id="IPR050812">
    <property type="entry name" value="Preph/Arog_dehydrog"/>
</dbReference>
<keyword evidence="5" id="KW-1185">Reference proteome</keyword>
<evidence type="ECO:0000256" key="1">
    <source>
        <dbReference type="ARBA" id="ARBA00023002"/>
    </source>
</evidence>
<name>E3GYN9_METFV</name>
<proteinExistence type="predicted"/>
<dbReference type="Proteomes" id="UP000002315">
    <property type="component" value="Chromosome"/>
</dbReference>
<dbReference type="SUPFAM" id="SSF54991">
    <property type="entry name" value="Anticodon-binding domain of PheRS"/>
    <property type="match status" value="1"/>
</dbReference>
<dbReference type="InterPro" id="IPR046826">
    <property type="entry name" value="PDH_N"/>
</dbReference>
<dbReference type="Pfam" id="PF02153">
    <property type="entry name" value="PDH_N"/>
    <property type="match status" value="1"/>
</dbReference>
<dbReference type="InterPro" id="IPR036690">
    <property type="entry name" value="Fdx_antiC-bd_sf"/>
</dbReference>
<dbReference type="Gene3D" id="3.40.50.720">
    <property type="entry name" value="NAD(P)-binding Rossmann-like Domain"/>
    <property type="match status" value="1"/>
</dbReference>
<protein>
    <submittedName>
        <fullName evidence="4">Prephenate dehydrogenase</fullName>
        <ecNumber evidence="4">1.3.1.12</ecNumber>
    </submittedName>
</protein>
<dbReference type="STRING" id="523846.Mfer_0622"/>
<dbReference type="InterPro" id="IPR046825">
    <property type="entry name" value="PDH_C"/>
</dbReference>
<dbReference type="SUPFAM" id="SSF51735">
    <property type="entry name" value="NAD(P)-binding Rossmann-fold domains"/>
    <property type="match status" value="1"/>
</dbReference>
<evidence type="ECO:0000313" key="4">
    <source>
        <dbReference type="EMBL" id="ADP77421.1"/>
    </source>
</evidence>
<dbReference type="KEGG" id="mfv:Mfer_0622"/>
<dbReference type="InterPro" id="IPR008927">
    <property type="entry name" value="6-PGluconate_DH-like_C_sf"/>
</dbReference>
<feature type="coiled-coil region" evidence="2">
    <location>
        <begin position="258"/>
        <end position="299"/>
    </location>
</feature>
<reference evidence="4 5" key="1">
    <citation type="journal article" date="2010" name="Stand. Genomic Sci.">
        <title>Complete genome sequence of Methanothermus fervidus type strain (V24S).</title>
        <authorList>
            <person name="Anderson I."/>
            <person name="Djao O.D."/>
            <person name="Misra M."/>
            <person name="Chertkov O."/>
            <person name="Nolan M."/>
            <person name="Lucas S."/>
            <person name="Lapidus A."/>
            <person name="Del Rio T.G."/>
            <person name="Tice H."/>
            <person name="Cheng J.F."/>
            <person name="Tapia R."/>
            <person name="Han C."/>
            <person name="Goodwin L."/>
            <person name="Pitluck S."/>
            <person name="Liolios K."/>
            <person name="Ivanova N."/>
            <person name="Mavromatis K."/>
            <person name="Mikhailova N."/>
            <person name="Pati A."/>
            <person name="Brambilla E."/>
            <person name="Chen A."/>
            <person name="Palaniappan K."/>
            <person name="Land M."/>
            <person name="Hauser L."/>
            <person name="Chang Y.J."/>
            <person name="Jeffries C.D."/>
            <person name="Sikorski J."/>
            <person name="Spring S."/>
            <person name="Rohde M."/>
            <person name="Eichinger K."/>
            <person name="Huber H."/>
            <person name="Wirth R."/>
            <person name="Goker M."/>
            <person name="Detter J.C."/>
            <person name="Woyke T."/>
            <person name="Bristow J."/>
            <person name="Eisen J.A."/>
            <person name="Markowitz V."/>
            <person name="Hugenholtz P."/>
            <person name="Klenk H.P."/>
            <person name="Kyrpides N.C."/>
        </authorList>
    </citation>
    <scope>NUCLEOTIDE SEQUENCE [LARGE SCALE GENOMIC DNA]</scope>
    <source>
        <strain evidence="5">ATCC 43054 / DSM 2088 / JCM 10308 / V24 S</strain>
    </source>
</reference>